<proteinExistence type="predicted"/>
<feature type="region of interest" description="Disordered" evidence="1">
    <location>
        <begin position="24"/>
        <end position="109"/>
    </location>
</feature>
<dbReference type="EMBL" id="JAINUF010000021">
    <property type="protein sequence ID" value="KAJ8334544.1"/>
    <property type="molecule type" value="Genomic_DNA"/>
</dbReference>
<gene>
    <name evidence="2" type="ORF">SKAU_G00401830</name>
</gene>
<evidence type="ECO:0000313" key="3">
    <source>
        <dbReference type="Proteomes" id="UP001152622"/>
    </source>
</evidence>
<evidence type="ECO:0000256" key="1">
    <source>
        <dbReference type="SAM" id="MobiDB-lite"/>
    </source>
</evidence>
<accession>A0A9Q1ICD7</accession>
<evidence type="ECO:0000313" key="2">
    <source>
        <dbReference type="EMBL" id="KAJ8334544.1"/>
    </source>
</evidence>
<reference evidence="2" key="1">
    <citation type="journal article" date="2023" name="Science">
        <title>Genome structures resolve the early diversification of teleost fishes.</title>
        <authorList>
            <person name="Parey E."/>
            <person name="Louis A."/>
            <person name="Montfort J."/>
            <person name="Bouchez O."/>
            <person name="Roques C."/>
            <person name="Iampietro C."/>
            <person name="Lluch J."/>
            <person name="Castinel A."/>
            <person name="Donnadieu C."/>
            <person name="Desvignes T."/>
            <person name="Floi Bucao C."/>
            <person name="Jouanno E."/>
            <person name="Wen M."/>
            <person name="Mejri S."/>
            <person name="Dirks R."/>
            <person name="Jansen H."/>
            <person name="Henkel C."/>
            <person name="Chen W.J."/>
            <person name="Zahm M."/>
            <person name="Cabau C."/>
            <person name="Klopp C."/>
            <person name="Thompson A.W."/>
            <person name="Robinson-Rechavi M."/>
            <person name="Braasch I."/>
            <person name="Lecointre G."/>
            <person name="Bobe J."/>
            <person name="Postlethwait J.H."/>
            <person name="Berthelot C."/>
            <person name="Roest Crollius H."/>
            <person name="Guiguen Y."/>
        </authorList>
    </citation>
    <scope>NUCLEOTIDE SEQUENCE</scope>
    <source>
        <strain evidence="2">WJC10195</strain>
    </source>
</reference>
<organism evidence="2 3">
    <name type="scientific">Synaphobranchus kaupii</name>
    <name type="common">Kaup's arrowtooth eel</name>
    <dbReference type="NCBI Taxonomy" id="118154"/>
    <lineage>
        <taxon>Eukaryota</taxon>
        <taxon>Metazoa</taxon>
        <taxon>Chordata</taxon>
        <taxon>Craniata</taxon>
        <taxon>Vertebrata</taxon>
        <taxon>Euteleostomi</taxon>
        <taxon>Actinopterygii</taxon>
        <taxon>Neopterygii</taxon>
        <taxon>Teleostei</taxon>
        <taxon>Anguilliformes</taxon>
        <taxon>Synaphobranchidae</taxon>
        <taxon>Synaphobranchus</taxon>
    </lineage>
</organism>
<keyword evidence="3" id="KW-1185">Reference proteome</keyword>
<dbReference type="Proteomes" id="UP001152622">
    <property type="component" value="Chromosome 21"/>
</dbReference>
<comment type="caution">
    <text evidence="2">The sequence shown here is derived from an EMBL/GenBank/DDBJ whole genome shotgun (WGS) entry which is preliminary data.</text>
</comment>
<sequence>MHSTQWEESYGIRAHPRALVLAQYPDSLPTPCPPPQPPPNRHLSGSGSAAAALRGRSLSRRVGNADRARPPIPHAERARRTGETRGASRERGGRGGDPGRADGARQLVL</sequence>
<name>A0A9Q1ICD7_SYNKA</name>
<feature type="compositionally biased region" description="Pro residues" evidence="1">
    <location>
        <begin position="28"/>
        <end position="40"/>
    </location>
</feature>
<feature type="compositionally biased region" description="Basic and acidic residues" evidence="1">
    <location>
        <begin position="63"/>
        <end position="103"/>
    </location>
</feature>
<dbReference type="AlphaFoldDB" id="A0A9Q1ICD7"/>
<protein>
    <submittedName>
        <fullName evidence="2">Uncharacterized protein</fullName>
    </submittedName>
</protein>
<feature type="compositionally biased region" description="Low complexity" evidence="1">
    <location>
        <begin position="43"/>
        <end position="56"/>
    </location>
</feature>